<dbReference type="RefSeq" id="WP_348946624.1">
    <property type="nucleotide sequence ID" value="NZ_CP157355.1"/>
</dbReference>
<dbReference type="PANTHER" id="PTHR33121">
    <property type="entry name" value="CYCLIC DI-GMP PHOSPHODIESTERASE PDEF"/>
    <property type="match status" value="1"/>
</dbReference>
<dbReference type="InterPro" id="IPR001633">
    <property type="entry name" value="EAL_dom"/>
</dbReference>
<dbReference type="Gene3D" id="3.20.20.450">
    <property type="entry name" value="EAL domain"/>
    <property type="match status" value="1"/>
</dbReference>
<dbReference type="InterPro" id="IPR050706">
    <property type="entry name" value="Cyclic-di-GMP_PDE-like"/>
</dbReference>
<dbReference type="SMART" id="SM00052">
    <property type="entry name" value="EAL"/>
    <property type="match status" value="1"/>
</dbReference>
<dbReference type="CDD" id="cd01948">
    <property type="entry name" value="EAL"/>
    <property type="match status" value="1"/>
</dbReference>
<evidence type="ECO:0000313" key="2">
    <source>
        <dbReference type="EMBL" id="XBM02357.1"/>
    </source>
</evidence>
<dbReference type="KEGG" id="cmav:ABHF33_08925"/>
<dbReference type="Pfam" id="PF00563">
    <property type="entry name" value="EAL"/>
    <property type="match status" value="1"/>
</dbReference>
<dbReference type="GO" id="GO:0071111">
    <property type="term" value="F:cyclic-guanylate-specific phosphodiesterase activity"/>
    <property type="evidence" value="ECO:0007669"/>
    <property type="project" value="InterPro"/>
</dbReference>
<dbReference type="AlphaFoldDB" id="A0AAU7FCT4"/>
<dbReference type="EMBL" id="CP157355">
    <property type="protein sequence ID" value="XBM02357.1"/>
    <property type="molecule type" value="Genomic_DNA"/>
</dbReference>
<sequence>MDLAAIRLALQQLAQHQHDLAVNIAPASISNPGFRRELTLLLSQQESASLQRLWLEVNEHALIDDVESLATFAAEMHRHGIKVGIEHFYRQIGSMSKLYDLPLDYLKIDSTFVHEINQHSGNQQLVKAVVGIARNLDLMLIAEMVRTDAEWQQLEQLGLTGATGPITDSKAN</sequence>
<feature type="domain" description="EAL" evidence="1">
    <location>
        <begin position="1"/>
        <end position="172"/>
    </location>
</feature>
<name>A0AAU7FCT4_9NEIS</name>
<organism evidence="2">
    <name type="scientific">Chitinibacter mangrovi</name>
    <dbReference type="NCBI Taxonomy" id="3153927"/>
    <lineage>
        <taxon>Bacteria</taxon>
        <taxon>Pseudomonadati</taxon>
        <taxon>Pseudomonadota</taxon>
        <taxon>Betaproteobacteria</taxon>
        <taxon>Neisseriales</taxon>
        <taxon>Chitinibacteraceae</taxon>
        <taxon>Chitinibacter</taxon>
    </lineage>
</organism>
<dbReference type="PANTHER" id="PTHR33121:SF79">
    <property type="entry name" value="CYCLIC DI-GMP PHOSPHODIESTERASE PDED-RELATED"/>
    <property type="match status" value="1"/>
</dbReference>
<accession>A0AAU7FCT4</accession>
<dbReference type="PROSITE" id="PS50883">
    <property type="entry name" value="EAL"/>
    <property type="match status" value="1"/>
</dbReference>
<protein>
    <submittedName>
        <fullName evidence="2">EAL domain-containing protein</fullName>
    </submittedName>
</protein>
<reference evidence="2" key="1">
    <citation type="submission" date="2024-05" db="EMBL/GenBank/DDBJ databases">
        <authorList>
            <person name="Yang L."/>
            <person name="Pan L."/>
        </authorList>
    </citation>
    <scope>NUCLEOTIDE SEQUENCE</scope>
    <source>
        <strain evidence="2">FCG-7</strain>
    </source>
</reference>
<proteinExistence type="predicted"/>
<gene>
    <name evidence="2" type="ORF">ABHF33_08925</name>
</gene>
<dbReference type="SUPFAM" id="SSF141868">
    <property type="entry name" value="EAL domain-like"/>
    <property type="match status" value="1"/>
</dbReference>
<dbReference type="InterPro" id="IPR035919">
    <property type="entry name" value="EAL_sf"/>
</dbReference>
<evidence type="ECO:0000259" key="1">
    <source>
        <dbReference type="PROSITE" id="PS50883"/>
    </source>
</evidence>